<organism evidence="2 3">
    <name type="scientific">Macrostomum lignano</name>
    <dbReference type="NCBI Taxonomy" id="282301"/>
    <lineage>
        <taxon>Eukaryota</taxon>
        <taxon>Metazoa</taxon>
        <taxon>Spiralia</taxon>
        <taxon>Lophotrochozoa</taxon>
        <taxon>Platyhelminthes</taxon>
        <taxon>Rhabditophora</taxon>
        <taxon>Macrostomorpha</taxon>
        <taxon>Macrostomida</taxon>
        <taxon>Macrostomidae</taxon>
        <taxon>Macrostomum</taxon>
    </lineage>
</organism>
<sequence length="59" mass="6111">MAAIVKSAQLLVKACCLLLMLLTARATGCMSLGSMIGDYIGDTIVTKGVSYATSVDKRG</sequence>
<reference evidence="2 3" key="1">
    <citation type="submission" date="2017-06" db="EMBL/GenBank/DDBJ databases">
        <title>A platform for efficient transgenesis in Macrostomum lignano, a flatworm model organism for stem cell research.</title>
        <authorList>
            <person name="Berezikov E."/>
        </authorList>
    </citation>
    <scope>NUCLEOTIDE SEQUENCE [LARGE SCALE GENOMIC DNA]</scope>
    <source>
        <strain evidence="2">DV1</strain>
        <tissue evidence="2">Whole organism</tissue>
    </source>
</reference>
<evidence type="ECO:0000313" key="2">
    <source>
        <dbReference type="EMBL" id="PAA48226.1"/>
    </source>
</evidence>
<evidence type="ECO:0000256" key="1">
    <source>
        <dbReference type="SAM" id="SignalP"/>
    </source>
</evidence>
<protein>
    <submittedName>
        <fullName evidence="2">Uncharacterized protein</fullName>
    </submittedName>
</protein>
<gene>
    <name evidence="2" type="ORF">BOX15_Mlig029347g2</name>
</gene>
<name>A0A267DGE5_9PLAT</name>
<keyword evidence="3" id="KW-1185">Reference proteome</keyword>
<feature type="signal peptide" evidence="1">
    <location>
        <begin position="1"/>
        <end position="26"/>
    </location>
</feature>
<dbReference type="EMBL" id="NIVC01004201">
    <property type="protein sequence ID" value="PAA48226.1"/>
    <property type="molecule type" value="Genomic_DNA"/>
</dbReference>
<proteinExistence type="predicted"/>
<comment type="caution">
    <text evidence="2">The sequence shown here is derived from an EMBL/GenBank/DDBJ whole genome shotgun (WGS) entry which is preliminary data.</text>
</comment>
<evidence type="ECO:0000313" key="3">
    <source>
        <dbReference type="Proteomes" id="UP000215902"/>
    </source>
</evidence>
<dbReference type="AlphaFoldDB" id="A0A267DGE5"/>
<keyword evidence="1" id="KW-0732">Signal</keyword>
<accession>A0A267DGE5</accession>
<dbReference type="Proteomes" id="UP000215902">
    <property type="component" value="Unassembled WGS sequence"/>
</dbReference>
<feature type="chain" id="PRO_5012763415" evidence="1">
    <location>
        <begin position="27"/>
        <end position="59"/>
    </location>
</feature>